<protein>
    <submittedName>
        <fullName evidence="5">DUF3987 domain-containing protein</fullName>
    </submittedName>
</protein>
<dbReference type="InterPro" id="IPR025048">
    <property type="entry name" value="DUF3987"/>
</dbReference>
<dbReference type="Gene3D" id="1.10.860.10">
    <property type="entry name" value="DNAb Helicase, Chain A"/>
    <property type="match status" value="1"/>
</dbReference>
<dbReference type="Pfam" id="PF13148">
    <property type="entry name" value="DUF3987"/>
    <property type="match status" value="1"/>
</dbReference>
<evidence type="ECO:0000313" key="6">
    <source>
        <dbReference type="Proteomes" id="UP001596083"/>
    </source>
</evidence>
<dbReference type="PANTHER" id="PTHR30153">
    <property type="entry name" value="REPLICATIVE DNA HELICASE DNAB"/>
    <property type="match status" value="1"/>
</dbReference>
<organism evidence="5 6">
    <name type="scientific">Streptomyces gamaensis</name>
    <dbReference type="NCBI Taxonomy" id="1763542"/>
    <lineage>
        <taxon>Bacteria</taxon>
        <taxon>Bacillati</taxon>
        <taxon>Actinomycetota</taxon>
        <taxon>Actinomycetes</taxon>
        <taxon>Kitasatosporales</taxon>
        <taxon>Streptomycetaceae</taxon>
        <taxon>Streptomyces</taxon>
    </lineage>
</organism>
<reference evidence="6" key="1">
    <citation type="journal article" date="2019" name="Int. J. Syst. Evol. Microbiol.">
        <title>The Global Catalogue of Microorganisms (GCM) 10K type strain sequencing project: providing services to taxonomists for standard genome sequencing and annotation.</title>
        <authorList>
            <consortium name="The Broad Institute Genomics Platform"/>
            <consortium name="The Broad Institute Genome Sequencing Center for Infectious Disease"/>
            <person name="Wu L."/>
            <person name="Ma J."/>
        </authorList>
    </citation>
    <scope>NUCLEOTIDE SEQUENCE [LARGE SCALE GENOMIC DNA]</scope>
    <source>
        <strain evidence="6">CGMCC 4.7304</strain>
    </source>
</reference>
<proteinExistence type="predicted"/>
<evidence type="ECO:0000313" key="5">
    <source>
        <dbReference type="EMBL" id="MFC5719879.1"/>
    </source>
</evidence>
<keyword evidence="1" id="KW-0235">DNA replication</keyword>
<evidence type="ECO:0000259" key="4">
    <source>
        <dbReference type="Pfam" id="PF00772"/>
    </source>
</evidence>
<dbReference type="RefSeq" id="WP_390314972.1">
    <property type="nucleotide sequence ID" value="NZ_JBHSPB010000003.1"/>
</dbReference>
<dbReference type="PANTHER" id="PTHR30153:SF2">
    <property type="entry name" value="REPLICATIVE DNA HELICASE"/>
    <property type="match status" value="1"/>
</dbReference>
<name>A0ABW0YTJ3_9ACTN</name>
<feature type="region of interest" description="Disordered" evidence="3">
    <location>
        <begin position="1"/>
        <end position="28"/>
    </location>
</feature>
<feature type="region of interest" description="Disordered" evidence="3">
    <location>
        <begin position="628"/>
        <end position="648"/>
    </location>
</feature>
<comment type="caution">
    <text evidence="5">The sequence shown here is derived from an EMBL/GenBank/DDBJ whole genome shotgun (WGS) entry which is preliminary data.</text>
</comment>
<feature type="domain" description="DNA helicase DnaB-like N-terminal" evidence="4">
    <location>
        <begin position="28"/>
        <end position="128"/>
    </location>
</feature>
<dbReference type="SUPFAM" id="SSF48024">
    <property type="entry name" value="N-terminal domain of DnaB helicase"/>
    <property type="match status" value="1"/>
</dbReference>
<dbReference type="InterPro" id="IPR036185">
    <property type="entry name" value="DNA_heli_DnaB-like_N_sf"/>
</dbReference>
<dbReference type="Pfam" id="PF00772">
    <property type="entry name" value="DnaB"/>
    <property type="match status" value="1"/>
</dbReference>
<dbReference type="InterPro" id="IPR016136">
    <property type="entry name" value="DNA_helicase_N/primase_C"/>
</dbReference>
<evidence type="ECO:0000256" key="1">
    <source>
        <dbReference type="ARBA" id="ARBA00022705"/>
    </source>
</evidence>
<dbReference type="InterPro" id="IPR007693">
    <property type="entry name" value="DNA_helicase_DnaB-like_N"/>
</dbReference>
<accession>A0ABW0YTJ3</accession>
<evidence type="ECO:0000256" key="2">
    <source>
        <dbReference type="ARBA" id="ARBA00023125"/>
    </source>
</evidence>
<keyword evidence="2" id="KW-0238">DNA-binding</keyword>
<keyword evidence="6" id="KW-1185">Reference proteome</keyword>
<gene>
    <name evidence="5" type="ORF">ACFP1Z_06760</name>
</gene>
<dbReference type="Proteomes" id="UP001596083">
    <property type="component" value="Unassembled WGS sequence"/>
</dbReference>
<evidence type="ECO:0000256" key="3">
    <source>
        <dbReference type="SAM" id="MobiDB-lite"/>
    </source>
</evidence>
<sequence length="660" mass="71170">MASEPAHAQHSNVLPMRDRTTDDLTRVPPNDVDAEQAVVGALMLAPHVIAKVSALMDPADHYRPAHETIHRTILDLHGQGQPVDPITLGHYLEQVGDLNRVGGKAYLHTLVQAVPSAANAEYYAEIVHGLARRRRSIEAGTRIVQAGMAPDATDEDLREALALGAETLPGVWAEPIPLNHQPKLPVFPTHVLPSWLREFVEAVAEETQTPPDLAGTLALAVLATAAGGRVIVQLRGRWREPTNLFVVVALPPGNRKSAVFATMTAPLRAAEKLLVSHAAGRIAEAEVTAKMAREAADKAAAQAAKAEGAERDGLTAEAIALAQAADSLEVPASPRLLADDSTPEVVTTLMSEQGGRLSVMSAEGGIFDIIAGRYSGTPNMEVFLKGHAGDWLRVDRRTRTESIESPALTMGLAVQPDVLEDIGKNRGFDGRGLLARFLYALPESLVGYRKPSPDPVPEHVAERYEHTVTTLTLALAEWTDPAILHLTPDADRTLAAYDQHLEPHLRARGGRLGHITKWASKLVGATARIAGLLHLGQHPETGYTKPISGETMNAAIELGDYFATHALTVFDLMGADAALARARTLLTVLEENGWESVTRRDLFAKLSRSEFPTVADLEPAVALLEEHGYLRSETPPRTGRRGRPPAPRYLIHPQVREAGA</sequence>
<dbReference type="EMBL" id="JBHSPB010000003">
    <property type="protein sequence ID" value="MFC5719879.1"/>
    <property type="molecule type" value="Genomic_DNA"/>
</dbReference>
<feature type="compositionally biased region" description="Basic and acidic residues" evidence="3">
    <location>
        <begin position="16"/>
        <end position="25"/>
    </location>
</feature>